<dbReference type="Pfam" id="PF07724">
    <property type="entry name" value="AAA_2"/>
    <property type="match status" value="1"/>
</dbReference>
<dbReference type="Proteomes" id="UP000028123">
    <property type="component" value="Unassembled WGS sequence"/>
</dbReference>
<feature type="binding site" evidence="8">
    <location>
        <begin position="69"/>
        <end position="74"/>
    </location>
    <ligand>
        <name>ATP</name>
        <dbReference type="ChEBI" id="CHEBI:30616"/>
    </ligand>
</feature>
<dbReference type="GO" id="GO:0043335">
    <property type="term" value="P:protein unfolding"/>
    <property type="evidence" value="ECO:0007669"/>
    <property type="project" value="UniProtKB-UniRule"/>
</dbReference>
<feature type="domain" description="Clp ATPase C-terminal" evidence="10">
    <location>
        <begin position="364"/>
        <end position="458"/>
    </location>
</feature>
<dbReference type="PANTHER" id="PTHR48102:SF3">
    <property type="entry name" value="ATP-DEPENDENT PROTEASE ATPASE SUBUNIT HSLU"/>
    <property type="match status" value="1"/>
</dbReference>
<dbReference type="Gene3D" id="1.10.8.60">
    <property type="match status" value="1"/>
</dbReference>
<comment type="subcellular location">
    <subcellularLocation>
        <location evidence="1 8">Cytoplasm</location>
    </subcellularLocation>
</comment>
<feature type="binding site" evidence="8">
    <location>
        <position position="350"/>
    </location>
    <ligand>
        <name>ATP</name>
        <dbReference type="ChEBI" id="CHEBI:30616"/>
    </ligand>
</feature>
<reference evidence="11 12" key="1">
    <citation type="submission" date="2014-06" db="EMBL/GenBank/DDBJ databases">
        <title>Draft genome sequence of Paenibacillus sp. MSt1.</title>
        <authorList>
            <person name="Aw Y.K."/>
            <person name="Ong K.S."/>
            <person name="Gan H.M."/>
            <person name="Lee S.M."/>
        </authorList>
    </citation>
    <scope>NUCLEOTIDE SEQUENCE [LARGE SCALE GENOMIC DNA]</scope>
    <source>
        <strain evidence="11 12">MSt1</strain>
    </source>
</reference>
<comment type="subunit">
    <text evidence="7">A double ring-shaped homohexamer of ClpQ is capped on each side by a ring-shaped ClpY homohexamer. The assembly of the ClpQ/ClpY complex is dependent on binding of ATP.</text>
</comment>
<evidence type="ECO:0000256" key="8">
    <source>
        <dbReference type="HAMAP-Rule" id="MF_00249"/>
    </source>
</evidence>
<dbReference type="eggNOG" id="COG1220">
    <property type="taxonomic scope" value="Bacteria"/>
</dbReference>
<evidence type="ECO:0000256" key="2">
    <source>
        <dbReference type="ARBA" id="ARBA00009771"/>
    </source>
</evidence>
<dbReference type="InterPro" id="IPR019489">
    <property type="entry name" value="Clp_ATPase_C"/>
</dbReference>
<proteinExistence type="inferred from homology"/>
<dbReference type="NCBIfam" id="NF003544">
    <property type="entry name" value="PRK05201.1"/>
    <property type="match status" value="1"/>
</dbReference>
<evidence type="ECO:0000256" key="5">
    <source>
        <dbReference type="ARBA" id="ARBA00022840"/>
    </source>
</evidence>
<keyword evidence="3 8" id="KW-0963">Cytoplasm</keyword>
<dbReference type="SMART" id="SM01086">
    <property type="entry name" value="ClpB_D2-small"/>
    <property type="match status" value="1"/>
</dbReference>
<dbReference type="GO" id="GO:0008233">
    <property type="term" value="F:peptidase activity"/>
    <property type="evidence" value="ECO:0007669"/>
    <property type="project" value="UniProtKB-KW"/>
</dbReference>
<dbReference type="SMART" id="SM00382">
    <property type="entry name" value="AAA"/>
    <property type="match status" value="1"/>
</dbReference>
<dbReference type="GO" id="GO:0016887">
    <property type="term" value="F:ATP hydrolysis activity"/>
    <property type="evidence" value="ECO:0007669"/>
    <property type="project" value="InterPro"/>
</dbReference>
<organism evidence="11 12">
    <name type="scientific">Paenibacillus tyrfis</name>
    <dbReference type="NCBI Taxonomy" id="1501230"/>
    <lineage>
        <taxon>Bacteria</taxon>
        <taxon>Bacillati</taxon>
        <taxon>Bacillota</taxon>
        <taxon>Bacilli</taxon>
        <taxon>Bacillales</taxon>
        <taxon>Paenibacillaceae</taxon>
        <taxon>Paenibacillus</taxon>
    </lineage>
</organism>
<dbReference type="FunFam" id="3.40.50.300:FF:000220">
    <property type="entry name" value="ATP-dependent protease ATPase subunit HslU"/>
    <property type="match status" value="1"/>
</dbReference>
<feature type="domain" description="AAA+ ATPase" evidence="9">
    <location>
        <begin position="58"/>
        <end position="361"/>
    </location>
</feature>
<evidence type="ECO:0000256" key="3">
    <source>
        <dbReference type="ARBA" id="ARBA00022490"/>
    </source>
</evidence>
<accession>A0A081PA35</accession>
<keyword evidence="4 8" id="KW-0547">Nucleotide-binding</keyword>
<dbReference type="InterPro" id="IPR027417">
    <property type="entry name" value="P-loop_NTPase"/>
</dbReference>
<protein>
    <recommendedName>
        <fullName evidence="8">ATP-dependent protease ATPase subunit HslU</fullName>
    </recommendedName>
    <alternativeName>
        <fullName evidence="8">Unfoldase HslU</fullName>
    </alternativeName>
</protein>
<evidence type="ECO:0000256" key="6">
    <source>
        <dbReference type="ARBA" id="ARBA00023186"/>
    </source>
</evidence>
<evidence type="ECO:0000313" key="11">
    <source>
        <dbReference type="EMBL" id="KEQ27558.1"/>
    </source>
</evidence>
<keyword evidence="11" id="KW-0378">Hydrolase</keyword>
<dbReference type="GO" id="GO:0009376">
    <property type="term" value="C:HslUV protease complex"/>
    <property type="evidence" value="ECO:0007669"/>
    <property type="project" value="UniProtKB-UniRule"/>
</dbReference>
<evidence type="ECO:0000259" key="9">
    <source>
        <dbReference type="SMART" id="SM00382"/>
    </source>
</evidence>
<dbReference type="SUPFAM" id="SSF52540">
    <property type="entry name" value="P-loop containing nucleoside triphosphate hydrolases"/>
    <property type="match status" value="1"/>
</dbReference>
<dbReference type="InterPro" id="IPR003959">
    <property type="entry name" value="ATPase_AAA_core"/>
</dbReference>
<gene>
    <name evidence="8" type="primary">hslU</name>
    <name evidence="11" type="ORF">ET33_20145</name>
</gene>
<keyword evidence="6 8" id="KW-0143">Chaperone</keyword>
<dbReference type="CDD" id="cd19498">
    <property type="entry name" value="RecA-like_HslU"/>
    <property type="match status" value="1"/>
</dbReference>
<dbReference type="InterPro" id="IPR050052">
    <property type="entry name" value="ATP-dep_Clp_protease_ClpX"/>
</dbReference>
<dbReference type="PANTHER" id="PTHR48102">
    <property type="entry name" value="ATP-DEPENDENT CLP PROTEASE ATP-BINDING SUBUNIT CLPX-LIKE, MITOCHONDRIAL-RELATED"/>
    <property type="match status" value="1"/>
</dbReference>
<dbReference type="GO" id="GO:0005524">
    <property type="term" value="F:ATP binding"/>
    <property type="evidence" value="ECO:0007669"/>
    <property type="project" value="UniProtKB-UniRule"/>
</dbReference>
<dbReference type="NCBIfam" id="TIGR00390">
    <property type="entry name" value="hslU"/>
    <property type="match status" value="1"/>
</dbReference>
<comment type="caution">
    <text evidence="11">The sequence shown here is derived from an EMBL/GenBank/DDBJ whole genome shotgun (WGS) entry which is preliminary data.</text>
</comment>
<keyword evidence="12" id="KW-1185">Reference proteome</keyword>
<dbReference type="Pfam" id="PF00004">
    <property type="entry name" value="AAA"/>
    <property type="match status" value="1"/>
</dbReference>
<evidence type="ECO:0000256" key="1">
    <source>
        <dbReference type="ARBA" id="ARBA00004496"/>
    </source>
</evidence>
<dbReference type="InterPro" id="IPR003593">
    <property type="entry name" value="AAA+_ATPase"/>
</dbReference>
<dbReference type="GO" id="GO:0036402">
    <property type="term" value="F:proteasome-activating activity"/>
    <property type="evidence" value="ECO:0007669"/>
    <property type="project" value="UniProtKB-UniRule"/>
</dbReference>
<evidence type="ECO:0000313" key="12">
    <source>
        <dbReference type="Proteomes" id="UP000028123"/>
    </source>
</evidence>
<dbReference type="FunFam" id="3.40.50.300:FF:000213">
    <property type="entry name" value="ATP-dependent protease ATPase subunit HslU"/>
    <property type="match status" value="1"/>
</dbReference>
<dbReference type="InterPro" id="IPR004491">
    <property type="entry name" value="HslU"/>
</dbReference>
<dbReference type="AlphaFoldDB" id="A0A081PA35"/>
<feature type="binding site" evidence="8">
    <location>
        <position position="422"/>
    </location>
    <ligand>
        <name>ATP</name>
        <dbReference type="ChEBI" id="CHEBI:30616"/>
    </ligand>
</feature>
<feature type="binding site" evidence="8">
    <location>
        <position position="27"/>
    </location>
    <ligand>
        <name>ATP</name>
        <dbReference type="ChEBI" id="CHEBI:30616"/>
    </ligand>
</feature>
<evidence type="ECO:0000256" key="4">
    <source>
        <dbReference type="ARBA" id="ARBA00022741"/>
    </source>
</evidence>
<sequence length="472" mass="53100">MIQEVMTLKQIALTPREIVAELDKYIVGQKQAKKSVAVALRNRYRRSLLEESLRDEIAPKNLLMIGPTGVGKTEIARRMAKLVNAPFIKVEATKFTEVGYVGRDVESMVRDLVETSIRMVKAEKTDKLKDRAEQMVHDRIVSILVPSPSKHRGQRNPLEMLFGQQNAGHTDTEPETDSSIASQRQEVKERLLRGELENQVIEIEVEDSSPSMFDMLAGQGNDQAGMNMQELFGSLMPKRTKKRKLPIKEARKVLLQEEAQKLLDMDEVIQEAVKRAEQGGIIFIDEIDKICSSSRGSGPDVSREGVQRDILPIVEGSTVMTKYGPVKTDYILFVAAGAFHIAKPSDLIPELQGRFPIRVELSSLSEQDFVLILKEPKNALTKQYTALLETEGIRVEFSDEAILEIARIAADVNQNTDNIGARRLHTILEKLLEDLSFEAPEITLEQIVISPEYVREKLSGIVQNRDLSQYIL</sequence>
<evidence type="ECO:0000256" key="7">
    <source>
        <dbReference type="ARBA" id="ARBA00065893"/>
    </source>
</evidence>
<evidence type="ECO:0000259" key="10">
    <source>
        <dbReference type="SMART" id="SM01086"/>
    </source>
</evidence>
<keyword evidence="5 8" id="KW-0067">ATP-binding</keyword>
<feature type="binding site" evidence="8">
    <location>
        <position position="285"/>
    </location>
    <ligand>
        <name>ATP</name>
        <dbReference type="ChEBI" id="CHEBI:30616"/>
    </ligand>
</feature>
<comment type="function">
    <text evidence="8">ATPase subunit of a proteasome-like degradation complex; this subunit has chaperone activity. The binding of ATP and its subsequent hydrolysis by HslU are essential for unfolding of protein substrates subsequently hydrolyzed by HslV. HslU recognizes the N-terminal part of its protein substrates and unfolds these before they are guided to HslV for hydrolysis.</text>
</comment>
<keyword evidence="11" id="KW-0645">Protease</keyword>
<dbReference type="EMBL" id="JNVM01000003">
    <property type="protein sequence ID" value="KEQ27558.1"/>
    <property type="molecule type" value="Genomic_DNA"/>
</dbReference>
<comment type="subunit">
    <text evidence="8">A double ring-shaped homohexamer of HslV is capped on each side by a ring-shaped HslU homohexamer. The assembly of the HslU/HslV complex is dependent on binding of ATP.</text>
</comment>
<dbReference type="Gene3D" id="3.40.50.300">
    <property type="entry name" value="P-loop containing nucleotide triphosphate hydrolases"/>
    <property type="match status" value="2"/>
</dbReference>
<dbReference type="HAMAP" id="MF_00249">
    <property type="entry name" value="HslU"/>
    <property type="match status" value="1"/>
</dbReference>
<name>A0A081PA35_9BACL</name>
<comment type="similarity">
    <text evidence="2 8">Belongs to the ClpX chaperone family. HslU subfamily.</text>
</comment>